<dbReference type="Proteomes" id="UP000439903">
    <property type="component" value="Unassembled WGS sequence"/>
</dbReference>
<evidence type="ECO:0000313" key="2">
    <source>
        <dbReference type="Proteomes" id="UP000439903"/>
    </source>
</evidence>
<dbReference type="EMBL" id="WTPW01000583">
    <property type="protein sequence ID" value="KAF0497174.1"/>
    <property type="molecule type" value="Genomic_DNA"/>
</dbReference>
<sequence>MIQIPGQNPEYTGPTGCLQIVSPELGTRAFNVYNKIDPNGFYLVDDSYPAVSNISYTFYFYPTLTHISTECASIDNIYIVTPQLIGNTTTNIWRITRNAYSVGIKVQVPSEAETLGISVNYEDSLDFFSSIYEDDNGYFYLNNYLAYYNFQYSFIFWSAPPNEANASNQLPL</sequence>
<gene>
    <name evidence="1" type="ORF">F8M41_020771</name>
</gene>
<keyword evidence="2" id="KW-1185">Reference proteome</keyword>
<organism evidence="1 2">
    <name type="scientific">Gigaspora margarita</name>
    <dbReference type="NCBI Taxonomy" id="4874"/>
    <lineage>
        <taxon>Eukaryota</taxon>
        <taxon>Fungi</taxon>
        <taxon>Fungi incertae sedis</taxon>
        <taxon>Mucoromycota</taxon>
        <taxon>Glomeromycotina</taxon>
        <taxon>Glomeromycetes</taxon>
        <taxon>Diversisporales</taxon>
        <taxon>Gigasporaceae</taxon>
        <taxon>Gigaspora</taxon>
    </lineage>
</organism>
<dbReference type="AlphaFoldDB" id="A0A8H4AHX6"/>
<evidence type="ECO:0000313" key="1">
    <source>
        <dbReference type="EMBL" id="KAF0497174.1"/>
    </source>
</evidence>
<dbReference type="OrthoDB" id="10366125at2759"/>
<proteinExistence type="predicted"/>
<accession>A0A8H4AHX6</accession>
<protein>
    <submittedName>
        <fullName evidence="1">Uncharacterized protein</fullName>
    </submittedName>
</protein>
<name>A0A8H4AHX6_GIGMA</name>
<comment type="caution">
    <text evidence="1">The sequence shown here is derived from an EMBL/GenBank/DDBJ whole genome shotgun (WGS) entry which is preliminary data.</text>
</comment>
<reference evidence="1 2" key="1">
    <citation type="journal article" date="2019" name="Environ. Microbiol.">
        <title>At the nexus of three kingdoms: the genome of the mycorrhizal fungus Gigaspora margarita provides insights into plant, endobacterial and fungal interactions.</title>
        <authorList>
            <person name="Venice F."/>
            <person name="Ghignone S."/>
            <person name="Salvioli di Fossalunga A."/>
            <person name="Amselem J."/>
            <person name="Novero M."/>
            <person name="Xianan X."/>
            <person name="Sedzielewska Toro K."/>
            <person name="Morin E."/>
            <person name="Lipzen A."/>
            <person name="Grigoriev I.V."/>
            <person name="Henrissat B."/>
            <person name="Martin F.M."/>
            <person name="Bonfante P."/>
        </authorList>
    </citation>
    <scope>NUCLEOTIDE SEQUENCE [LARGE SCALE GENOMIC DNA]</scope>
    <source>
        <strain evidence="1 2">BEG34</strain>
    </source>
</reference>